<accession>A0ABN7AU05</accession>
<name>A0ABN7AU05_9HEMI</name>
<dbReference type="Proteomes" id="UP001307889">
    <property type="component" value="Chromosome 5"/>
</dbReference>
<sequence>MEIPTRLPRGNFPSRSNRIRYDDTSSSSDSSSSPPRKRSWKKLHRRKTSLVLGRQNYLQPTQCFGEAIKRTPQSVPGPTNPVTTNTTACNQDVCKEKSPIPPASRNEVSIRLKETPPIEIDSGLSQNRPFVPAERCKGKVEDLAEPRVHQKSKKPLLNGRNVSKLLCVDPNLGPKKNDADPQNVRFQSKSRQEFQPIFPRERNDAPVLVGVDHTAGSGQLGRSTKETDVAHSLAPTVVKNGLKRQFVDSVGLVVLLRNDQGTINSTPCTGNHLGVGGGFRIGSEQISNQSSSLFDMTEQSDRNISSNTISPPRFVSVTCNPLPFISPNDCRLNAAKNITAREPPTTNLDTLNVGEESRGNIVNGTRRADKDSSRFLSQKAATNLKTPVPSVSIRGNSVNHIEEDLAGAGTRFDAPESLEVEGPRTEVVQPDVPEEAHPNNDNTLQMLINRFSLEDSPPEPKLDSLNIVNFGSLNVEQYCKLSFCKPFRLKCLRHAQRCNLVAEGFALRNNCDTLWQRIPGMDRSTLHIFLGSTCQEYILENKCANKKCQKKHTVELDFKVLKNDASFFKMFLKWYDANSKTSNFKILNCLLTILSVGFCNKNEWLSLLLSFSRFILKLQKDFQHPLALLVLNKMTTLLRVPYHEAARLILVFTVTHTMETATVLDLFSALGALDMNDSNLLMLLSSVWHLNSNVKFPGVFTRRILSECLKNIPKQFNLIRDKIVLQIMDLPRKEILGNFPNIERFLMKFFPTNSKLVFYFRDAKIRGDKVDYDDRIAWVDNYRSSRVKLDDINPSWQYWDVGENRRNSFLTVVGNRTCEYPSDPLMPSRSEDLALTELEDDVEADQIALWTRLDTLPETERAIQDLHMIEGTGRYETFIKTLASLGHFYNKNLLDFTLNSLSDMFVDMDTELPSAIDRILKALPQPSPHSNGPRRLRKAFVSSVNALVVKFYQQRKFEYAFVLIKTMQASGENPFRHKPPNMDQSLFEIVCSHIHLECFMVKDAVQILLHSKCLDSSSSTFADSPFIEHFRLLEMLVFKLLKHCLAARQSLYALNVFRGVVKAQKSLSFPMNIHRYYEPVLCSTFSTNVRASTFLCHEGANLYVLVDRLCGNATKFHPMTYRSILVALYDANVSEDIVRRTLQCCIRANAYPPFKSDYILLSCNLTTEEMYLYMRHYVQFFLSQTQFETVNSRPLPIRLTPVDEPLNSPFVITERISVVSKELPDCVDRLKKALELLSGVVFSDLKAEIKSHREFVLPEVTVQLLFRTVQGQIAPID</sequence>
<reference evidence="2 3" key="1">
    <citation type="submission" date="2023-09" db="EMBL/GenBank/DDBJ databases">
        <title>Nesidiocoris tenuis whole genome shotgun sequence.</title>
        <authorList>
            <person name="Shibata T."/>
            <person name="Shimoda M."/>
            <person name="Kobayashi T."/>
            <person name="Uehara T."/>
        </authorList>
    </citation>
    <scope>NUCLEOTIDE SEQUENCE [LARGE SCALE GENOMIC DNA]</scope>
    <source>
        <strain evidence="2 3">Japan</strain>
    </source>
</reference>
<evidence type="ECO:0008006" key="4">
    <source>
        <dbReference type="Google" id="ProtNLM"/>
    </source>
</evidence>
<evidence type="ECO:0000256" key="1">
    <source>
        <dbReference type="SAM" id="MobiDB-lite"/>
    </source>
</evidence>
<dbReference type="EMBL" id="AP028913">
    <property type="protein sequence ID" value="BES94984.1"/>
    <property type="molecule type" value="Genomic_DNA"/>
</dbReference>
<feature type="region of interest" description="Disordered" evidence="1">
    <location>
        <begin position="170"/>
        <end position="191"/>
    </location>
</feature>
<organism evidence="2 3">
    <name type="scientific">Nesidiocoris tenuis</name>
    <dbReference type="NCBI Taxonomy" id="355587"/>
    <lineage>
        <taxon>Eukaryota</taxon>
        <taxon>Metazoa</taxon>
        <taxon>Ecdysozoa</taxon>
        <taxon>Arthropoda</taxon>
        <taxon>Hexapoda</taxon>
        <taxon>Insecta</taxon>
        <taxon>Pterygota</taxon>
        <taxon>Neoptera</taxon>
        <taxon>Paraneoptera</taxon>
        <taxon>Hemiptera</taxon>
        <taxon>Heteroptera</taxon>
        <taxon>Panheteroptera</taxon>
        <taxon>Cimicomorpha</taxon>
        <taxon>Miridae</taxon>
        <taxon>Dicyphina</taxon>
        <taxon>Nesidiocoris</taxon>
    </lineage>
</organism>
<proteinExistence type="predicted"/>
<gene>
    <name evidence="2" type="ORF">NTJ_07793</name>
</gene>
<feature type="compositionally biased region" description="Low complexity" evidence="1">
    <location>
        <begin position="24"/>
        <end position="33"/>
    </location>
</feature>
<evidence type="ECO:0000313" key="3">
    <source>
        <dbReference type="Proteomes" id="UP001307889"/>
    </source>
</evidence>
<protein>
    <recommendedName>
        <fullName evidence="4">C3H1-type domain-containing protein</fullName>
    </recommendedName>
</protein>
<keyword evidence="3" id="KW-1185">Reference proteome</keyword>
<feature type="region of interest" description="Disordered" evidence="1">
    <location>
        <begin position="1"/>
        <end position="46"/>
    </location>
</feature>
<evidence type="ECO:0000313" key="2">
    <source>
        <dbReference type="EMBL" id="BES94984.1"/>
    </source>
</evidence>
<feature type="compositionally biased region" description="Basic residues" evidence="1">
    <location>
        <begin position="35"/>
        <end position="46"/>
    </location>
</feature>